<dbReference type="InterPro" id="IPR050090">
    <property type="entry name" value="Tyrosine_recombinase_XerCD"/>
</dbReference>
<protein>
    <recommendedName>
        <fullName evidence="3 11">Tyrosine recombinase XerD</fullName>
    </recommendedName>
</protein>
<dbReference type="GO" id="GO:0006313">
    <property type="term" value="P:DNA transposition"/>
    <property type="evidence" value="ECO:0007669"/>
    <property type="project" value="UniProtKB-UniRule"/>
</dbReference>
<dbReference type="SUPFAM" id="SSF56349">
    <property type="entry name" value="DNA breaking-rejoining enzymes"/>
    <property type="match status" value="1"/>
</dbReference>
<keyword evidence="5 11" id="KW-0132">Cell division</keyword>
<dbReference type="PROSITE" id="PS51898">
    <property type="entry name" value="TYR_RECOMBINASE"/>
    <property type="match status" value="1"/>
</dbReference>
<dbReference type="NCBIfam" id="TIGR02225">
    <property type="entry name" value="recomb_XerD"/>
    <property type="match status" value="1"/>
</dbReference>
<keyword evidence="7 11" id="KW-0229">DNA integration</keyword>
<dbReference type="InterPro" id="IPR004107">
    <property type="entry name" value="Integrase_SAM-like_N"/>
</dbReference>
<evidence type="ECO:0000256" key="5">
    <source>
        <dbReference type="ARBA" id="ARBA00022618"/>
    </source>
</evidence>
<evidence type="ECO:0000313" key="13">
    <source>
        <dbReference type="Proteomes" id="UP000487649"/>
    </source>
</evidence>
<dbReference type="InterPro" id="IPR002104">
    <property type="entry name" value="Integrase_catalytic"/>
</dbReference>
<evidence type="ECO:0000256" key="2">
    <source>
        <dbReference type="ARBA" id="ARBA00010450"/>
    </source>
</evidence>
<name>A0A173SK69_9FIRM</name>
<evidence type="ECO:0000256" key="3">
    <source>
        <dbReference type="ARBA" id="ARBA00015810"/>
    </source>
</evidence>
<evidence type="ECO:0000256" key="7">
    <source>
        <dbReference type="ARBA" id="ARBA00022908"/>
    </source>
</evidence>
<dbReference type="Pfam" id="PF00589">
    <property type="entry name" value="Phage_integrase"/>
    <property type="match status" value="1"/>
</dbReference>
<feature type="active site" evidence="11">
    <location>
        <position position="150"/>
    </location>
</feature>
<dbReference type="GeneID" id="60059594"/>
<dbReference type="HAMAP" id="MF_01807">
    <property type="entry name" value="Recomb_XerD"/>
    <property type="match status" value="1"/>
</dbReference>
<dbReference type="PANTHER" id="PTHR30349:SF81">
    <property type="entry name" value="TYROSINE RECOMBINASE XERC"/>
    <property type="match status" value="1"/>
</dbReference>
<dbReference type="AlphaFoldDB" id="A0A173SK69"/>
<evidence type="ECO:0000256" key="9">
    <source>
        <dbReference type="ARBA" id="ARBA00023172"/>
    </source>
</evidence>
<dbReference type="GO" id="GO:0005737">
    <property type="term" value="C:cytoplasm"/>
    <property type="evidence" value="ECO:0007669"/>
    <property type="project" value="UniProtKB-SubCell"/>
</dbReference>
<dbReference type="RefSeq" id="WP_006785580.1">
    <property type="nucleotide sequence ID" value="NZ_CAJJOK010000012.1"/>
</dbReference>
<feature type="active site" evidence="11">
    <location>
        <position position="270"/>
    </location>
</feature>
<dbReference type="PANTHER" id="PTHR30349">
    <property type="entry name" value="PHAGE INTEGRASE-RELATED"/>
    <property type="match status" value="1"/>
</dbReference>
<comment type="caution">
    <text evidence="12">The sequence shown here is derived from an EMBL/GenBank/DDBJ whole genome shotgun (WGS) entry which is preliminary data.</text>
</comment>
<feature type="active site" description="O-(3'-phospho-DNA)-tyrosine intermediate" evidence="11">
    <location>
        <position position="279"/>
    </location>
</feature>
<evidence type="ECO:0000256" key="8">
    <source>
        <dbReference type="ARBA" id="ARBA00023125"/>
    </source>
</evidence>
<feature type="active site" evidence="11">
    <location>
        <position position="247"/>
    </location>
</feature>
<evidence type="ECO:0000256" key="11">
    <source>
        <dbReference type="HAMAP-Rule" id="MF_01807"/>
    </source>
</evidence>
<comment type="subunit">
    <text evidence="11">Forms a cyclic heterotetrameric complex composed of two molecules of XerC and two molecules of XerD.</text>
</comment>
<gene>
    <name evidence="11 12" type="primary">xerD</name>
    <name evidence="12" type="ORF">GMA92_09665</name>
</gene>
<dbReference type="GO" id="GO:0051301">
    <property type="term" value="P:cell division"/>
    <property type="evidence" value="ECO:0007669"/>
    <property type="project" value="UniProtKB-KW"/>
</dbReference>
<dbReference type="EMBL" id="WMQE01000021">
    <property type="protein sequence ID" value="MTK21685.1"/>
    <property type="molecule type" value="Genomic_DNA"/>
</dbReference>
<evidence type="ECO:0000256" key="6">
    <source>
        <dbReference type="ARBA" id="ARBA00022829"/>
    </source>
</evidence>
<accession>A0A173SK69</accession>
<keyword evidence="9 11" id="KW-0233">DNA recombination</keyword>
<dbReference type="NCBIfam" id="NF001399">
    <property type="entry name" value="PRK00283.1"/>
    <property type="match status" value="1"/>
</dbReference>
<feature type="active site" evidence="11">
    <location>
        <position position="244"/>
    </location>
</feature>
<dbReference type="GO" id="GO:0007059">
    <property type="term" value="P:chromosome segregation"/>
    <property type="evidence" value="ECO:0007669"/>
    <property type="project" value="UniProtKB-UniRule"/>
</dbReference>
<keyword evidence="8 11" id="KW-0238">DNA-binding</keyword>
<reference evidence="12 13" key="1">
    <citation type="journal article" date="2019" name="Nat. Med.">
        <title>A library of human gut bacterial isolates paired with longitudinal multiomics data enables mechanistic microbiome research.</title>
        <authorList>
            <person name="Poyet M."/>
            <person name="Groussin M."/>
            <person name="Gibbons S.M."/>
            <person name="Avila-Pacheco J."/>
            <person name="Jiang X."/>
            <person name="Kearney S.M."/>
            <person name="Perrotta A.R."/>
            <person name="Berdy B."/>
            <person name="Zhao S."/>
            <person name="Lieberman T.D."/>
            <person name="Swanson P.K."/>
            <person name="Smith M."/>
            <person name="Roesemann S."/>
            <person name="Alexander J.E."/>
            <person name="Rich S.A."/>
            <person name="Livny J."/>
            <person name="Vlamakis H."/>
            <person name="Clish C."/>
            <person name="Bullock K."/>
            <person name="Deik A."/>
            <person name="Scott J."/>
            <person name="Pierce K.A."/>
            <person name="Xavier R.J."/>
            <person name="Alm E.J."/>
        </authorList>
    </citation>
    <scope>NUCLEOTIDE SEQUENCE [LARGE SCALE GENOMIC DNA]</scope>
    <source>
        <strain evidence="12 13">BIOML-A198</strain>
    </source>
</reference>
<dbReference type="InterPro" id="IPR010998">
    <property type="entry name" value="Integrase_recombinase_N"/>
</dbReference>
<dbReference type="InterPro" id="IPR044068">
    <property type="entry name" value="CB"/>
</dbReference>
<comment type="function">
    <text evidence="11">Site-specific tyrosine recombinase, which acts by catalyzing the cutting and rejoining of the recombining DNA molecules. The XerC-XerD complex is essential to convert dimers of the bacterial chromosome into monomers to permit their segregation at cell division. It also contributes to the segregational stability of plasmids.</text>
</comment>
<sequence>MNKNYQYYLNDFLAHLLIDRGLSLNTKISYERDLTEYLLYLQNQSVHQLDEIRREHVQQYLITLYERNLNTKSVARHLSAIRSFHQYLMIEKISNTNPCELIESPKLKRHLPEILSIDEVEHLLSSFNTKTVNDIRNKAMVELMYASGLRVSELLQLKLDDVHLSMMFVRCVGKGDKERIVPIGEVATELLQLYLDTARPKLLKKSNDWLFLNRFGEVMTRQGFWKILKKQAKEAGIEKEISPHKLRHSFATHLIENGVDLRLVQEMLGHSDISTTQIYTHISKEHLKDVYDLYHPRSQKDDVEI</sequence>
<proteinExistence type="inferred from homology"/>
<feature type="active site" evidence="11">
    <location>
        <position position="174"/>
    </location>
</feature>
<evidence type="ECO:0000313" key="12">
    <source>
        <dbReference type="EMBL" id="MTK21685.1"/>
    </source>
</evidence>
<dbReference type="InterPro" id="IPR013762">
    <property type="entry name" value="Integrase-like_cat_sf"/>
</dbReference>
<keyword evidence="10 11" id="KW-0131">Cell cycle</keyword>
<dbReference type="Gene3D" id="1.10.443.10">
    <property type="entry name" value="Intergrase catalytic core"/>
    <property type="match status" value="1"/>
</dbReference>
<comment type="subcellular location">
    <subcellularLocation>
        <location evidence="1 11">Cytoplasm</location>
    </subcellularLocation>
</comment>
<dbReference type="PROSITE" id="PS51900">
    <property type="entry name" value="CB"/>
    <property type="match status" value="1"/>
</dbReference>
<dbReference type="Proteomes" id="UP000487649">
    <property type="component" value="Unassembled WGS sequence"/>
</dbReference>
<dbReference type="InterPro" id="IPR023009">
    <property type="entry name" value="Tyrosine_recombinase_XerC/XerD"/>
</dbReference>
<dbReference type="Gene3D" id="1.10.150.130">
    <property type="match status" value="1"/>
</dbReference>
<organism evidence="12 13">
    <name type="scientific">Turicibacter sanguinis</name>
    <dbReference type="NCBI Taxonomy" id="154288"/>
    <lineage>
        <taxon>Bacteria</taxon>
        <taxon>Bacillati</taxon>
        <taxon>Bacillota</taxon>
        <taxon>Erysipelotrichia</taxon>
        <taxon>Erysipelotrichales</taxon>
        <taxon>Turicibacteraceae</taxon>
        <taxon>Turicibacter</taxon>
    </lineage>
</organism>
<evidence type="ECO:0000256" key="1">
    <source>
        <dbReference type="ARBA" id="ARBA00004496"/>
    </source>
</evidence>
<evidence type="ECO:0000256" key="10">
    <source>
        <dbReference type="ARBA" id="ARBA00023306"/>
    </source>
</evidence>
<dbReference type="NCBIfam" id="NF040815">
    <property type="entry name" value="recomb_XerA_Arch"/>
    <property type="match status" value="1"/>
</dbReference>
<evidence type="ECO:0000256" key="4">
    <source>
        <dbReference type="ARBA" id="ARBA00022490"/>
    </source>
</evidence>
<dbReference type="OrthoDB" id="283809at2"/>
<dbReference type="GO" id="GO:0003677">
    <property type="term" value="F:DNA binding"/>
    <property type="evidence" value="ECO:0007669"/>
    <property type="project" value="UniProtKB-UniRule"/>
</dbReference>
<dbReference type="GO" id="GO:0009037">
    <property type="term" value="F:tyrosine-based site-specific recombinase activity"/>
    <property type="evidence" value="ECO:0007669"/>
    <property type="project" value="UniProtKB-UniRule"/>
</dbReference>
<keyword evidence="4 11" id="KW-0963">Cytoplasm</keyword>
<dbReference type="HAMAP" id="MF_01808">
    <property type="entry name" value="Recomb_XerC_XerD"/>
    <property type="match status" value="1"/>
</dbReference>
<dbReference type="Pfam" id="PF02899">
    <property type="entry name" value="Phage_int_SAM_1"/>
    <property type="match status" value="1"/>
</dbReference>
<keyword evidence="6 11" id="KW-0159">Chromosome partition</keyword>
<dbReference type="CDD" id="cd00798">
    <property type="entry name" value="INT_XerDC_C"/>
    <property type="match status" value="1"/>
</dbReference>
<dbReference type="InterPro" id="IPR011010">
    <property type="entry name" value="DNA_brk_join_enz"/>
</dbReference>
<dbReference type="InterPro" id="IPR011932">
    <property type="entry name" value="Recomb_XerD"/>
</dbReference>
<comment type="similarity">
    <text evidence="2 11">Belongs to the 'phage' integrase family. XerD subfamily.</text>
</comment>